<keyword evidence="5" id="KW-0812">Transmembrane</keyword>
<dbReference type="GO" id="GO:0016020">
    <property type="term" value="C:membrane"/>
    <property type="evidence" value="ECO:0007669"/>
    <property type="project" value="InterPro"/>
</dbReference>
<gene>
    <name evidence="7" type="ORF">PROH_17855</name>
</gene>
<dbReference type="GO" id="GO:0003841">
    <property type="term" value="F:1-acylglycerol-3-phosphate O-acyltransferase activity"/>
    <property type="evidence" value="ECO:0007669"/>
    <property type="project" value="UniProtKB-UniRule"/>
</dbReference>
<evidence type="ECO:0000256" key="4">
    <source>
        <dbReference type="RuleBase" id="RU361267"/>
    </source>
</evidence>
<evidence type="ECO:0000256" key="5">
    <source>
        <dbReference type="SAM" id="Phobius"/>
    </source>
</evidence>
<organism evidence="7 8">
    <name type="scientific">Prochlorothrix hollandica PCC 9006 = CALU 1027</name>
    <dbReference type="NCBI Taxonomy" id="317619"/>
    <lineage>
        <taxon>Bacteria</taxon>
        <taxon>Bacillati</taxon>
        <taxon>Cyanobacteriota</taxon>
        <taxon>Cyanophyceae</taxon>
        <taxon>Prochlorotrichales</taxon>
        <taxon>Prochlorotrichaceae</taxon>
        <taxon>Prochlorothrix</taxon>
    </lineage>
</organism>
<dbReference type="eggNOG" id="COG0204">
    <property type="taxonomic scope" value="Bacteria"/>
</dbReference>
<protein>
    <recommendedName>
        <fullName evidence="4">1-acyl-sn-glycerol-3-phosphate acyltransferase</fullName>
        <ecNumber evidence="4">2.3.1.51</ecNumber>
    </recommendedName>
</protein>
<sequence>MTRDREPWASLLLYHLFKWSVVAPMLHLYFRGRVHGLQNVPRRGPVVIVSNHASDFDPPLLSCAMGRPVSFMAKEELFRVPVLKQAILLYGAYPVKRGTSDRQAIRSALNSLDQGWATGVFLQGTRTIDGRITNPKLGAALIAAKAQVPLLPVSLWGTQAIVKKGHYLPRPVPLTIRIAPPISPPPLGDRQALEAVTQECATVINALQAKGR</sequence>
<keyword evidence="4" id="KW-0443">Lipid metabolism</keyword>
<reference evidence="7" key="1">
    <citation type="submission" date="2012-04" db="EMBL/GenBank/DDBJ databases">
        <authorList>
            <person name="Borisov I.G."/>
            <person name="Ivanikova N.V."/>
            <person name="Pinevich A.V."/>
        </authorList>
    </citation>
    <scope>NUCLEOTIDE SEQUENCE</scope>
    <source>
        <strain evidence="7">CALU 1027</strain>
    </source>
</reference>
<evidence type="ECO:0000313" key="8">
    <source>
        <dbReference type="Proteomes" id="UP000034681"/>
    </source>
</evidence>
<dbReference type="AlphaFoldDB" id="A0A0M2PVJ9"/>
<dbReference type="PANTHER" id="PTHR10434:SF11">
    <property type="entry name" value="1-ACYL-SN-GLYCEROL-3-PHOSPHATE ACYLTRANSFERASE"/>
    <property type="match status" value="1"/>
</dbReference>
<dbReference type="EMBL" id="AJTX02000007">
    <property type="protein sequence ID" value="KKI98708.1"/>
    <property type="molecule type" value="Genomic_DNA"/>
</dbReference>
<dbReference type="SMART" id="SM00563">
    <property type="entry name" value="PlsC"/>
    <property type="match status" value="1"/>
</dbReference>
<keyword evidence="8" id="KW-1185">Reference proteome</keyword>
<dbReference type="InterPro" id="IPR004552">
    <property type="entry name" value="AGP_acyltrans"/>
</dbReference>
<accession>A0A0M2PVJ9</accession>
<evidence type="ECO:0000256" key="2">
    <source>
        <dbReference type="ARBA" id="ARBA00022679"/>
    </source>
</evidence>
<keyword evidence="5" id="KW-0472">Membrane</keyword>
<dbReference type="OrthoDB" id="9803035at2"/>
<dbReference type="PANTHER" id="PTHR10434">
    <property type="entry name" value="1-ACYL-SN-GLYCEROL-3-PHOSPHATE ACYLTRANSFERASE"/>
    <property type="match status" value="1"/>
</dbReference>
<feature type="domain" description="Phospholipid/glycerol acyltransferase" evidence="6">
    <location>
        <begin position="46"/>
        <end position="158"/>
    </location>
</feature>
<evidence type="ECO:0000313" key="7">
    <source>
        <dbReference type="EMBL" id="KKI98708.1"/>
    </source>
</evidence>
<dbReference type="Proteomes" id="UP000034681">
    <property type="component" value="Unassembled WGS sequence"/>
</dbReference>
<keyword evidence="3 4" id="KW-0012">Acyltransferase</keyword>
<feature type="transmembrane region" description="Helical" evidence="5">
    <location>
        <begin position="12"/>
        <end position="30"/>
    </location>
</feature>
<comment type="similarity">
    <text evidence="1 4">Belongs to the 1-acyl-sn-glycerol-3-phosphate acyltransferase family.</text>
</comment>
<keyword evidence="5" id="KW-1133">Transmembrane helix</keyword>
<comment type="caution">
    <text evidence="7">The sequence shown here is derived from an EMBL/GenBank/DDBJ whole genome shotgun (WGS) entry which is preliminary data.</text>
</comment>
<dbReference type="SUPFAM" id="SSF69593">
    <property type="entry name" value="Glycerol-3-phosphate (1)-acyltransferase"/>
    <property type="match status" value="1"/>
</dbReference>
<comment type="domain">
    <text evidence="4">The HXXXXD motif is essential for acyltransferase activity and may constitute the binding site for the phosphate moiety of the glycerol-3-phosphate.</text>
</comment>
<keyword evidence="4" id="KW-1208">Phospholipid metabolism</keyword>
<dbReference type="GO" id="GO:0006654">
    <property type="term" value="P:phosphatidic acid biosynthetic process"/>
    <property type="evidence" value="ECO:0007669"/>
    <property type="project" value="TreeGrafter"/>
</dbReference>
<evidence type="ECO:0000256" key="1">
    <source>
        <dbReference type="ARBA" id="ARBA00008655"/>
    </source>
</evidence>
<dbReference type="STRING" id="317619.GCA_000332315_01705"/>
<dbReference type="NCBIfam" id="TIGR00530">
    <property type="entry name" value="AGP_acyltrn"/>
    <property type="match status" value="1"/>
</dbReference>
<dbReference type="EC" id="2.3.1.51" evidence="4"/>
<keyword evidence="2 4" id="KW-0808">Transferase</keyword>
<keyword evidence="4" id="KW-0444">Lipid biosynthesis</keyword>
<evidence type="ECO:0000259" key="6">
    <source>
        <dbReference type="SMART" id="SM00563"/>
    </source>
</evidence>
<dbReference type="RefSeq" id="WP_016923013.1">
    <property type="nucleotide sequence ID" value="NZ_KB235936.1"/>
</dbReference>
<dbReference type="CDD" id="cd07989">
    <property type="entry name" value="LPLAT_AGPAT-like"/>
    <property type="match status" value="1"/>
</dbReference>
<keyword evidence="4" id="KW-0594">Phospholipid biosynthesis</keyword>
<evidence type="ECO:0000256" key="3">
    <source>
        <dbReference type="ARBA" id="ARBA00023315"/>
    </source>
</evidence>
<comment type="catalytic activity">
    <reaction evidence="4">
        <text>a 1-acyl-sn-glycero-3-phosphate + an acyl-CoA = a 1,2-diacyl-sn-glycero-3-phosphate + CoA</text>
        <dbReference type="Rhea" id="RHEA:19709"/>
        <dbReference type="ChEBI" id="CHEBI:57287"/>
        <dbReference type="ChEBI" id="CHEBI:57970"/>
        <dbReference type="ChEBI" id="CHEBI:58342"/>
        <dbReference type="ChEBI" id="CHEBI:58608"/>
        <dbReference type="EC" id="2.3.1.51"/>
    </reaction>
</comment>
<proteinExistence type="inferred from homology"/>
<name>A0A0M2PVJ9_PROHO</name>
<dbReference type="Pfam" id="PF01553">
    <property type="entry name" value="Acyltransferase"/>
    <property type="match status" value="1"/>
</dbReference>
<dbReference type="InterPro" id="IPR002123">
    <property type="entry name" value="Plipid/glycerol_acylTrfase"/>
</dbReference>